<protein>
    <submittedName>
        <fullName evidence="2">YdbH domain-containing protein</fullName>
    </submittedName>
</protein>
<evidence type="ECO:0000256" key="1">
    <source>
        <dbReference type="SAM" id="SignalP"/>
    </source>
</evidence>
<feature type="chain" id="PRO_5046785551" evidence="1">
    <location>
        <begin position="18"/>
        <end position="401"/>
    </location>
</feature>
<comment type="caution">
    <text evidence="2">The sequence shown here is derived from an EMBL/GenBank/DDBJ whole genome shotgun (WGS) entry which is preliminary data.</text>
</comment>
<keyword evidence="1" id="KW-0732">Signal</keyword>
<accession>A0ABU2HCV1</accession>
<organism evidence="2 3">
    <name type="scientific">Marinobacter xiaoshiensis</name>
    <dbReference type="NCBI Taxonomy" id="3073652"/>
    <lineage>
        <taxon>Bacteria</taxon>
        <taxon>Pseudomonadati</taxon>
        <taxon>Pseudomonadota</taxon>
        <taxon>Gammaproteobacteria</taxon>
        <taxon>Pseudomonadales</taxon>
        <taxon>Marinobacteraceae</taxon>
        <taxon>Marinobacter</taxon>
    </lineage>
</organism>
<evidence type="ECO:0000313" key="3">
    <source>
        <dbReference type="Proteomes" id="UP001267407"/>
    </source>
</evidence>
<gene>
    <name evidence="2" type="ORF">RKA07_01965</name>
</gene>
<dbReference type="Proteomes" id="UP001267407">
    <property type="component" value="Unassembled WGS sequence"/>
</dbReference>
<dbReference type="InterPro" id="IPR021730">
    <property type="entry name" value="YdbH"/>
</dbReference>
<dbReference type="Pfam" id="PF11739">
    <property type="entry name" value="YdbH-like"/>
    <property type="match status" value="1"/>
</dbReference>
<evidence type="ECO:0000313" key="2">
    <source>
        <dbReference type="EMBL" id="MDS1308864.1"/>
    </source>
</evidence>
<proteinExistence type="predicted"/>
<sequence length="401" mass="43042">MTPVVVFWLLVAGPAGALEFEVQQIRFGLEDISHPALKPQGWLFTGRVGGSLSDVQLDGQISNDAGLEADISVRHVAGEFQSIRLSTTLAGSEAVGIFRNTLTNWPEQLNLLELDSGELSAEVTIHLQPNAPMAVHSRVDFRNLSGLVDRTAITNLSGHLLFSLENNQLTARVRDTAVGQLNSGIGMGPVSLLADYRATQEEPFAGELSIQQANAEFLDGRLRIAPRTISLADQPVRIPVEAHEISLARLLQVYPAEGFEGSGRLSGAIPLEISGTGVEVQQGSITALSPGGMLKLPADQLQAMLGSGGTVETVTRALQNFHYSVLSSAIDYDEKGKLTLGLRLEGNNPDIRNGQPIVLNVNLEEDIPALLTSLQLSGRVNEAVTERVRERLQQSGQEATP</sequence>
<keyword evidence="3" id="KW-1185">Reference proteome</keyword>
<dbReference type="EMBL" id="JAVMBO010000003">
    <property type="protein sequence ID" value="MDS1308864.1"/>
    <property type="molecule type" value="Genomic_DNA"/>
</dbReference>
<feature type="signal peptide" evidence="1">
    <location>
        <begin position="1"/>
        <end position="17"/>
    </location>
</feature>
<name>A0ABU2HCV1_9GAMM</name>
<dbReference type="RefSeq" id="WP_310965405.1">
    <property type="nucleotide sequence ID" value="NZ_JAVMBO010000003.1"/>
</dbReference>
<reference evidence="2" key="1">
    <citation type="submission" date="2023-09" db="EMBL/GenBank/DDBJ databases">
        <title>Marinobacter sediminicola sp. nov. and Marinobacter maritimum sp. nov., isolated from marine sediment.</title>
        <authorList>
            <person name="An J."/>
        </authorList>
    </citation>
    <scope>NUCLEOTIDE SEQUENCE</scope>
    <source>
        <strain evidence="2">F60267</strain>
    </source>
</reference>